<dbReference type="GeneID" id="97128087"/>
<protein>
    <submittedName>
        <fullName evidence="1">Uncharacterized protein</fullName>
    </submittedName>
</protein>
<dbReference type="EMBL" id="QRVL01000001">
    <property type="protein sequence ID" value="RGS42508.1"/>
    <property type="molecule type" value="Genomic_DNA"/>
</dbReference>
<dbReference type="AlphaFoldDB" id="A0A395VD75"/>
<gene>
    <name evidence="1" type="ORF">DWX93_04130</name>
</gene>
<organism evidence="1 2">
    <name type="scientific">Roseburia hominis</name>
    <dbReference type="NCBI Taxonomy" id="301301"/>
    <lineage>
        <taxon>Bacteria</taxon>
        <taxon>Bacillati</taxon>
        <taxon>Bacillota</taxon>
        <taxon>Clostridia</taxon>
        <taxon>Lachnospirales</taxon>
        <taxon>Lachnospiraceae</taxon>
        <taxon>Roseburia</taxon>
    </lineage>
</organism>
<comment type="caution">
    <text evidence="1">The sequence shown here is derived from an EMBL/GenBank/DDBJ whole genome shotgun (WGS) entry which is preliminary data.</text>
</comment>
<accession>A0A395VD75</accession>
<evidence type="ECO:0000313" key="1">
    <source>
        <dbReference type="EMBL" id="RGS42508.1"/>
    </source>
</evidence>
<proteinExistence type="predicted"/>
<dbReference type="RefSeq" id="WP_118096728.1">
    <property type="nucleotide sequence ID" value="NZ_CAKMUY010000009.1"/>
</dbReference>
<dbReference type="Proteomes" id="UP000266172">
    <property type="component" value="Unassembled WGS sequence"/>
</dbReference>
<name>A0A395VD75_9FIRM</name>
<sequence length="29" mass="3372">MYGNVQGTKNLMSHYESDGDYVNYKVSRD</sequence>
<reference evidence="1 2" key="1">
    <citation type="submission" date="2018-08" db="EMBL/GenBank/DDBJ databases">
        <title>A genome reference for cultivated species of the human gut microbiota.</title>
        <authorList>
            <person name="Zou Y."/>
            <person name="Xue W."/>
            <person name="Luo G."/>
        </authorList>
    </citation>
    <scope>NUCLEOTIDE SEQUENCE [LARGE SCALE GENOMIC DNA]</scope>
    <source>
        <strain evidence="1 2">AF22-12AC</strain>
    </source>
</reference>
<evidence type="ECO:0000313" key="2">
    <source>
        <dbReference type="Proteomes" id="UP000266172"/>
    </source>
</evidence>